<proteinExistence type="predicted"/>
<organism evidence="1 2">
    <name type="scientific">Lecanicillium saksenae</name>
    <dbReference type="NCBI Taxonomy" id="468837"/>
    <lineage>
        <taxon>Eukaryota</taxon>
        <taxon>Fungi</taxon>
        <taxon>Dikarya</taxon>
        <taxon>Ascomycota</taxon>
        <taxon>Pezizomycotina</taxon>
        <taxon>Sordariomycetes</taxon>
        <taxon>Hypocreomycetidae</taxon>
        <taxon>Hypocreales</taxon>
        <taxon>Cordycipitaceae</taxon>
        <taxon>Lecanicillium</taxon>
    </lineage>
</organism>
<dbReference type="EMBL" id="JANAKD010000195">
    <property type="protein sequence ID" value="KAJ3496387.1"/>
    <property type="molecule type" value="Genomic_DNA"/>
</dbReference>
<dbReference type="Proteomes" id="UP001148737">
    <property type="component" value="Unassembled WGS sequence"/>
</dbReference>
<evidence type="ECO:0000313" key="2">
    <source>
        <dbReference type="Proteomes" id="UP001148737"/>
    </source>
</evidence>
<accession>A0ACC1R228</accession>
<comment type="caution">
    <text evidence="1">The sequence shown here is derived from an EMBL/GenBank/DDBJ whole genome shotgun (WGS) entry which is preliminary data.</text>
</comment>
<evidence type="ECO:0000313" key="1">
    <source>
        <dbReference type="EMBL" id="KAJ3496387.1"/>
    </source>
</evidence>
<gene>
    <name evidence="1" type="ORF">NLG97_g2693</name>
</gene>
<protein>
    <submittedName>
        <fullName evidence="1">Uncharacterized protein</fullName>
    </submittedName>
</protein>
<reference evidence="1" key="1">
    <citation type="submission" date="2022-07" db="EMBL/GenBank/DDBJ databases">
        <title>Genome Sequence of Lecanicillium saksenae.</title>
        <authorList>
            <person name="Buettner E."/>
        </authorList>
    </citation>
    <scope>NUCLEOTIDE SEQUENCE</scope>
    <source>
        <strain evidence="1">VT-O1</strain>
    </source>
</reference>
<sequence>MKDEGAGQHHFYYVRNIRLMTIIPLPPFFSSHLASRNSHTLPHAPCSSPTIPTCITDHSGGAPEQPLSPPNIASSAPSLSSPLHPLPSDLSLCRLLHLYHSPASTLALASYATLWPSSRSHTRYTQPARAVTHPALCDTLHTLDPRSTTRNFNDPPPVFQASSGLPFTGFTDLQQAKFRLLNYVRFSFASTHAAKGPIVTVSKSEIVEQRGKVISMRLGMEVQTWEMRTTHPDENVLRQDKPPSLRVRWCCHRCTGHIGSNGACSNCEHARCKKCLRLHGDENVADALIGMRSARSHHRGHDEGYDEDWKDSGYGLKKHSAPGGPDLVLRKPRHRVRRTCHVCNADFAQLSKICAKCQHIRCTDCPRDPPKQSKYPFGYPGDEFGPNSIPYYECIKCWALYEPHAANGTPCRRCGEEKSDDSPRAQPRAVDADYDLSFLRRLEARLDELEDHGADPFLGQSN</sequence>
<name>A0ACC1R228_9HYPO</name>
<keyword evidence="2" id="KW-1185">Reference proteome</keyword>